<comment type="function">
    <text evidence="5">Involved in regulation of DNA replication.</text>
</comment>
<dbReference type="GO" id="GO:0006260">
    <property type="term" value="P:DNA replication"/>
    <property type="evidence" value="ECO:0007669"/>
    <property type="project" value="UniProtKB-UniRule"/>
</dbReference>
<dbReference type="InterPro" id="IPR014277">
    <property type="entry name" value="Orc1/Cdc6_arc"/>
</dbReference>
<reference evidence="7 8" key="1">
    <citation type="submission" date="2012-01" db="EMBL/GenBank/DDBJ databases">
        <title>Improved High-Quality Draft sequence of Metallosphaera yellowstonensis MK1.</title>
        <authorList>
            <consortium name="US DOE Joint Genome Institute"/>
            <person name="Lucas S."/>
            <person name="Han J."/>
            <person name="Cheng J.-F."/>
            <person name="Goodwin L."/>
            <person name="Pitluck S."/>
            <person name="Peters L."/>
            <person name="Teshima H."/>
            <person name="Detter J.C."/>
            <person name="Han C."/>
            <person name="Tapia R."/>
            <person name="Land M."/>
            <person name="Hauser L."/>
            <person name="Kyrpides N."/>
            <person name="Kozubal M."/>
            <person name="Macur R.E."/>
            <person name="Jay Z."/>
            <person name="Inskeep W."/>
            <person name="Woyke T."/>
        </authorList>
    </citation>
    <scope>NUCLEOTIDE SEQUENCE [LARGE SCALE GENOMIC DNA]</scope>
    <source>
        <strain evidence="7 8">MK1</strain>
    </source>
</reference>
<proteinExistence type="inferred from homology"/>
<dbReference type="SMART" id="SM01074">
    <property type="entry name" value="Cdc6_C"/>
    <property type="match status" value="1"/>
</dbReference>
<organism evidence="7 8">
    <name type="scientific">Metallosphaera yellowstonensis MK1</name>
    <dbReference type="NCBI Taxonomy" id="671065"/>
    <lineage>
        <taxon>Archaea</taxon>
        <taxon>Thermoproteota</taxon>
        <taxon>Thermoprotei</taxon>
        <taxon>Sulfolobales</taxon>
        <taxon>Sulfolobaceae</taxon>
        <taxon>Metallosphaera</taxon>
    </lineage>
</organism>
<dbReference type="HAMAP" id="MF_01407">
    <property type="entry name" value="ORC1_type_DNA_replic_protein"/>
    <property type="match status" value="1"/>
</dbReference>
<dbReference type="InterPro" id="IPR049945">
    <property type="entry name" value="AAA_22"/>
</dbReference>
<dbReference type="AlphaFoldDB" id="H2C926"/>
<dbReference type="Proteomes" id="UP000003980">
    <property type="component" value="Unassembled WGS sequence"/>
</dbReference>
<evidence type="ECO:0000256" key="3">
    <source>
        <dbReference type="ARBA" id="ARBA00022741"/>
    </source>
</evidence>
<dbReference type="Pfam" id="PF22703">
    <property type="entry name" value="Cdc6_lid"/>
    <property type="match status" value="1"/>
</dbReference>
<keyword evidence="4 5" id="KW-0067">ATP-binding</keyword>
<dbReference type="SUPFAM" id="SSF52540">
    <property type="entry name" value="P-loop containing nucleoside triphosphate hydrolases"/>
    <property type="match status" value="1"/>
</dbReference>
<dbReference type="InterPro" id="IPR027417">
    <property type="entry name" value="P-loop_NTPase"/>
</dbReference>
<evidence type="ECO:0000256" key="4">
    <source>
        <dbReference type="ARBA" id="ARBA00022840"/>
    </source>
</evidence>
<accession>H2C926</accession>
<dbReference type="Gene3D" id="1.10.8.60">
    <property type="match status" value="1"/>
</dbReference>
<evidence type="ECO:0000256" key="5">
    <source>
        <dbReference type="HAMAP-Rule" id="MF_01407"/>
    </source>
</evidence>
<dbReference type="PANTHER" id="PTHR10763:SF31">
    <property type="entry name" value="ORC1-TYPE DNA REPLICATION PROTEIN 2"/>
    <property type="match status" value="1"/>
</dbReference>
<dbReference type="eggNOG" id="arCOG00467">
    <property type="taxonomic scope" value="Archaea"/>
</dbReference>
<feature type="binding site" evidence="5">
    <location>
        <position position="233"/>
    </location>
    <ligand>
        <name>ATP</name>
        <dbReference type="ChEBI" id="CHEBI:30616"/>
    </ligand>
</feature>
<dbReference type="InterPro" id="IPR036390">
    <property type="entry name" value="WH_DNA-bd_sf"/>
</dbReference>
<feature type="binding site" evidence="5">
    <location>
        <begin position="75"/>
        <end position="79"/>
    </location>
    <ligand>
        <name>ATP</name>
        <dbReference type="ChEBI" id="CHEBI:30616"/>
    </ligand>
</feature>
<dbReference type="CDD" id="cd08768">
    <property type="entry name" value="Cdc6_C"/>
    <property type="match status" value="1"/>
</dbReference>
<dbReference type="Gene3D" id="1.10.10.10">
    <property type="entry name" value="Winged helix-like DNA-binding domain superfamily/Winged helix DNA-binding domain"/>
    <property type="match status" value="1"/>
</dbReference>
<dbReference type="STRING" id="671065.MetMK1DRAFT_00030950"/>
<dbReference type="InterPro" id="IPR055237">
    <property type="entry name" value="Cdc6_lid"/>
</dbReference>
<keyword evidence="3 5" id="KW-0547">Nucleotide-binding</keyword>
<dbReference type="NCBIfam" id="NF001623">
    <property type="entry name" value="PRK00411.1-1"/>
    <property type="match status" value="1"/>
</dbReference>
<keyword evidence="2 5" id="KW-0235">DNA replication</keyword>
<dbReference type="Gene3D" id="3.40.50.300">
    <property type="entry name" value="P-loop containing nucleotide triphosphate hydrolases"/>
    <property type="match status" value="1"/>
</dbReference>
<evidence type="ECO:0000256" key="1">
    <source>
        <dbReference type="ARBA" id="ARBA00006184"/>
    </source>
</evidence>
<evidence type="ECO:0000256" key="2">
    <source>
        <dbReference type="ARBA" id="ARBA00022705"/>
    </source>
</evidence>
<evidence type="ECO:0000313" key="8">
    <source>
        <dbReference type="Proteomes" id="UP000003980"/>
    </source>
</evidence>
<protein>
    <recommendedName>
        <fullName evidence="5">ORC1-type DNA replication protein</fullName>
    </recommendedName>
</protein>
<feature type="binding site" evidence="5">
    <location>
        <position position="221"/>
    </location>
    <ligand>
        <name>ATP</name>
        <dbReference type="ChEBI" id="CHEBI:30616"/>
    </ligand>
</feature>
<dbReference type="HOGENOM" id="CLU_025112_3_2_2"/>
<dbReference type="NCBIfam" id="TIGR02928">
    <property type="entry name" value="orc1/cdc6 family replication initiation protein"/>
    <property type="match status" value="1"/>
</dbReference>
<dbReference type="PANTHER" id="PTHR10763">
    <property type="entry name" value="CELL DIVISION CONTROL PROTEIN 6-RELATED"/>
    <property type="match status" value="1"/>
</dbReference>
<evidence type="ECO:0000259" key="6">
    <source>
        <dbReference type="SMART" id="SM01074"/>
    </source>
</evidence>
<evidence type="ECO:0000313" key="7">
    <source>
        <dbReference type="EMBL" id="EHP68652.1"/>
    </source>
</evidence>
<dbReference type="SUPFAM" id="SSF46785">
    <property type="entry name" value="Winged helix' DNA-binding domain"/>
    <property type="match status" value="1"/>
</dbReference>
<dbReference type="GO" id="GO:0016887">
    <property type="term" value="F:ATP hydrolysis activity"/>
    <property type="evidence" value="ECO:0007669"/>
    <property type="project" value="InterPro"/>
</dbReference>
<sequence>MVRVKVTSSIEDIIESGLTGSLIFKKPNVLTPEHIPPRLPHREEKLRELTLAFRDVVEDPGGTSVRVVIFGPTGTGKTVTTKSFGYAFKEKLKVRGIKLEYVHVNCHRQRTLYLLTMEVASSLKLPIPTRGLSSQEVFKVIHDYLEKRNMYLVITLDEFDYFINTSSQEDIYFLVRLYDEFSSVVRRVSYIFILRDLVTVSALDKSVKDHIMRNVIKFEPYRAFELNDILNDRVRDAFQPNVVPDETITFISDIYGYDKGGTGNARLAIETLELAGKIAELRNSPLVLIEHAKEANSKINQEAGEILDSITNLELHPLLLLKALLNLNNRFRIDTVSMGKLEQEYAGICSEIGEEPRRHTQVYEYVRRMKLMGIINTKQSGKGTRGRTTLVSLNVPVTPQLENLINRILRMRLDNREESD</sequence>
<name>H2C926_9CREN</name>
<dbReference type="GO" id="GO:0005524">
    <property type="term" value="F:ATP binding"/>
    <property type="evidence" value="ECO:0007669"/>
    <property type="project" value="UniProtKB-UniRule"/>
</dbReference>
<dbReference type="EMBL" id="JH597770">
    <property type="protein sequence ID" value="EHP68652.1"/>
    <property type="molecule type" value="Genomic_DNA"/>
</dbReference>
<comment type="similarity">
    <text evidence="1 5">Belongs to the CDC6/cdc18 family.</text>
</comment>
<dbReference type="Pfam" id="PF13401">
    <property type="entry name" value="AAA_22"/>
    <property type="match status" value="1"/>
</dbReference>
<dbReference type="Pfam" id="PF09079">
    <property type="entry name" value="WHD_Cdc6"/>
    <property type="match status" value="1"/>
</dbReference>
<gene>
    <name evidence="7" type="ORF">MetMK1DRAFT_00030950</name>
</gene>
<feature type="domain" description="Cdc6 C-terminal" evidence="6">
    <location>
        <begin position="321"/>
        <end position="405"/>
    </location>
</feature>
<dbReference type="InterPro" id="IPR036388">
    <property type="entry name" value="WH-like_DNA-bd_sf"/>
</dbReference>
<dbReference type="OrthoDB" id="195574at2157"/>
<dbReference type="RefSeq" id="WP_009075307.1">
    <property type="nucleotide sequence ID" value="NZ_JH597770.1"/>
</dbReference>
<keyword evidence="8" id="KW-1185">Reference proteome</keyword>
<dbReference type="InterPro" id="IPR050311">
    <property type="entry name" value="ORC1/CDC6"/>
</dbReference>
<dbReference type="InterPro" id="IPR015163">
    <property type="entry name" value="Cdc6_C"/>
</dbReference>